<dbReference type="Gene3D" id="3.20.20.150">
    <property type="entry name" value="Divalent-metal-dependent TIM barrel enzymes"/>
    <property type="match status" value="1"/>
</dbReference>
<dbReference type="PANTHER" id="PTHR12110:SF21">
    <property type="entry name" value="XYLOSE ISOMERASE-LIKE TIM BARREL DOMAIN-CONTAINING PROTEIN"/>
    <property type="match status" value="1"/>
</dbReference>
<accession>A0AA96LD07</accession>
<name>A0AA96LD07_9BACL</name>
<dbReference type="InterPro" id="IPR050312">
    <property type="entry name" value="IolE/XylAMocC-like"/>
</dbReference>
<dbReference type="InterPro" id="IPR013022">
    <property type="entry name" value="Xyl_isomerase-like_TIM-brl"/>
</dbReference>
<proteinExistence type="predicted"/>
<gene>
    <name evidence="2" type="ORF">MJA45_17820</name>
</gene>
<evidence type="ECO:0000259" key="1">
    <source>
        <dbReference type="Pfam" id="PF01261"/>
    </source>
</evidence>
<dbReference type="RefSeq" id="WP_315603254.1">
    <property type="nucleotide sequence ID" value="NZ_CP130318.1"/>
</dbReference>
<organism evidence="2 3">
    <name type="scientific">Paenibacillus aurantius</name>
    <dbReference type="NCBI Taxonomy" id="2918900"/>
    <lineage>
        <taxon>Bacteria</taxon>
        <taxon>Bacillati</taxon>
        <taxon>Bacillota</taxon>
        <taxon>Bacilli</taxon>
        <taxon>Bacillales</taxon>
        <taxon>Paenibacillaceae</taxon>
        <taxon>Paenibacillus</taxon>
    </lineage>
</organism>
<keyword evidence="3" id="KW-1185">Reference proteome</keyword>
<protein>
    <submittedName>
        <fullName evidence="2">Sugar phosphate isomerase/epimerase</fullName>
    </submittedName>
</protein>
<dbReference type="AlphaFoldDB" id="A0AA96LD07"/>
<keyword evidence="2" id="KW-0413">Isomerase</keyword>
<dbReference type="Proteomes" id="UP001305702">
    <property type="component" value="Chromosome"/>
</dbReference>
<dbReference type="KEGG" id="paun:MJA45_17820"/>
<evidence type="ECO:0000313" key="2">
    <source>
        <dbReference type="EMBL" id="WNQ09482.1"/>
    </source>
</evidence>
<reference evidence="2 3" key="1">
    <citation type="submission" date="2022-02" db="EMBL/GenBank/DDBJ databases">
        <title>Paenibacillus sp. MBLB1776 Whole Genome Shotgun Sequencing.</title>
        <authorList>
            <person name="Hwang C.Y."/>
            <person name="Cho E.-S."/>
            <person name="Seo M.-J."/>
        </authorList>
    </citation>
    <scope>NUCLEOTIDE SEQUENCE [LARGE SCALE GENOMIC DNA]</scope>
    <source>
        <strain evidence="2 3">MBLB1776</strain>
    </source>
</reference>
<feature type="domain" description="Xylose isomerase-like TIM barrel" evidence="1">
    <location>
        <begin position="21"/>
        <end position="256"/>
    </location>
</feature>
<dbReference type="PANTHER" id="PTHR12110">
    <property type="entry name" value="HYDROXYPYRUVATE ISOMERASE"/>
    <property type="match status" value="1"/>
</dbReference>
<dbReference type="Pfam" id="PF01261">
    <property type="entry name" value="AP_endonuc_2"/>
    <property type="match status" value="1"/>
</dbReference>
<evidence type="ECO:0000313" key="3">
    <source>
        <dbReference type="Proteomes" id="UP001305702"/>
    </source>
</evidence>
<sequence length="273" mass="31045">MEIGVVSRSFPKLTNEEAAQKMASNGFVWTELCFSQTDSNYWKYNGRSDLSAMTNERCRDIVETYRRHGVEVASLGVFTNLLEPDKEELQANLAYFERHMELAASCGVPVVATECGFVPGKRGIQAETYESVFAAFVDTFRWLAERAGHYGVKVALEPCVLDVVPSAKRTRDFLEQVGSEHVQVLLDPANLIANSSEEDMFSYLAPHIAYFHGKDRKVNDAYGRIVGDGDIRWPAFLELYHRHTEGLPFILEYVNPDNFVQVKDRVLNFDRMR</sequence>
<dbReference type="SUPFAM" id="SSF51658">
    <property type="entry name" value="Xylose isomerase-like"/>
    <property type="match status" value="1"/>
</dbReference>
<dbReference type="GO" id="GO:0016853">
    <property type="term" value="F:isomerase activity"/>
    <property type="evidence" value="ECO:0007669"/>
    <property type="project" value="UniProtKB-KW"/>
</dbReference>
<dbReference type="InterPro" id="IPR036237">
    <property type="entry name" value="Xyl_isomerase-like_sf"/>
</dbReference>
<dbReference type="EMBL" id="CP130318">
    <property type="protein sequence ID" value="WNQ09482.1"/>
    <property type="molecule type" value="Genomic_DNA"/>
</dbReference>